<accession>A0A7G6TXA9</accession>
<evidence type="ECO:0000313" key="1">
    <source>
        <dbReference type="EMBL" id="QND71391.1"/>
    </source>
</evidence>
<organism evidence="1 2">
    <name type="scientific">Tardiphaga robiniae</name>
    <dbReference type="NCBI Taxonomy" id="943830"/>
    <lineage>
        <taxon>Bacteria</taxon>
        <taxon>Pseudomonadati</taxon>
        <taxon>Pseudomonadota</taxon>
        <taxon>Alphaproteobacteria</taxon>
        <taxon>Hyphomicrobiales</taxon>
        <taxon>Nitrobacteraceae</taxon>
        <taxon>Tardiphaga</taxon>
    </lineage>
</organism>
<proteinExistence type="predicted"/>
<name>A0A7G6TXA9_9BRAD</name>
<reference evidence="2" key="1">
    <citation type="journal article" date="2020" name="Mol. Plant Microbe">
        <title>Rhizobial microsymbionts of the narrowly endemic Oxytropis species growing in Kamchatka are characterized by significant genetic diversity and possess a set of genes that are associated with T3SS and T6SS secretion systems and can affect the development of symbiosis.</title>
        <authorList>
            <person name="Safronova V."/>
            <person name="Guro P."/>
            <person name="Sazanova A."/>
            <person name="Kuznetsova I."/>
            <person name="Belimov A."/>
            <person name="Yakubov V."/>
            <person name="Chirak E."/>
            <person name="Afonin A."/>
            <person name="Gogolev Y."/>
            <person name="Andronov E."/>
            <person name="Tikhonovich I."/>
        </authorList>
    </citation>
    <scope>NUCLEOTIDE SEQUENCE [LARGE SCALE GENOMIC DNA]</scope>
    <source>
        <strain evidence="2">581</strain>
    </source>
</reference>
<gene>
    <name evidence="1" type="ORF">HB776_09175</name>
</gene>
<protein>
    <submittedName>
        <fullName evidence="1">Uncharacterized protein</fullName>
    </submittedName>
</protein>
<evidence type="ECO:0000313" key="2">
    <source>
        <dbReference type="Proteomes" id="UP000515291"/>
    </source>
</evidence>
<dbReference type="Proteomes" id="UP000515291">
    <property type="component" value="Chromosome"/>
</dbReference>
<sequence>MPLPPQFPPFEYVDPGPLYKEIGRFIFEFSQLEYTIRHHVGEKAGMRDQVADMVTTNLDFARQSSTILVLSAKEAGGKPEPSLEKLINECR</sequence>
<dbReference type="KEGG" id="trb:HB776_09175"/>
<dbReference type="AlphaFoldDB" id="A0A7G6TXA9"/>
<dbReference type="EMBL" id="CP050292">
    <property type="protein sequence ID" value="QND71391.1"/>
    <property type="molecule type" value="Genomic_DNA"/>
</dbReference>
<dbReference type="RefSeq" id="WP_184517049.1">
    <property type="nucleotide sequence ID" value="NZ_CP050292.1"/>
</dbReference>